<sequence>MPLGSASVSDEVIADAFGPEYQGYLGLSYDDAPPKVANPNDRLVEGRSTESQPGIAASTSTGSDT</sequence>
<evidence type="ECO:0000256" key="1">
    <source>
        <dbReference type="SAM" id="MobiDB-lite"/>
    </source>
</evidence>
<comment type="caution">
    <text evidence="2">The sequence shown here is derived from an EMBL/GenBank/DDBJ whole genome shotgun (WGS) entry which is preliminary data.</text>
</comment>
<gene>
    <name evidence="2" type="ORF">GCM10007304_34530</name>
</gene>
<evidence type="ECO:0000313" key="3">
    <source>
        <dbReference type="Proteomes" id="UP000654257"/>
    </source>
</evidence>
<dbReference type="EMBL" id="BMCU01000003">
    <property type="protein sequence ID" value="GGG17529.1"/>
    <property type="molecule type" value="Genomic_DNA"/>
</dbReference>
<dbReference type="AlphaFoldDB" id="A0A917LF96"/>
<keyword evidence="3" id="KW-1185">Reference proteome</keyword>
<protein>
    <submittedName>
        <fullName evidence="2">Uncharacterized protein</fullName>
    </submittedName>
</protein>
<reference evidence="2" key="1">
    <citation type="journal article" date="2014" name="Int. J. Syst. Evol. Microbiol.">
        <title>Complete genome sequence of Corynebacterium casei LMG S-19264T (=DSM 44701T), isolated from a smear-ripened cheese.</title>
        <authorList>
            <consortium name="US DOE Joint Genome Institute (JGI-PGF)"/>
            <person name="Walter F."/>
            <person name="Albersmeier A."/>
            <person name="Kalinowski J."/>
            <person name="Ruckert C."/>
        </authorList>
    </citation>
    <scope>NUCLEOTIDE SEQUENCE</scope>
    <source>
        <strain evidence="2">CCM 7905</strain>
    </source>
</reference>
<name>A0A917LF96_9NOCA</name>
<feature type="region of interest" description="Disordered" evidence="1">
    <location>
        <begin position="29"/>
        <end position="65"/>
    </location>
</feature>
<organism evidence="2 3">
    <name type="scientific">Rhodococcoides trifolii</name>
    <dbReference type="NCBI Taxonomy" id="908250"/>
    <lineage>
        <taxon>Bacteria</taxon>
        <taxon>Bacillati</taxon>
        <taxon>Actinomycetota</taxon>
        <taxon>Actinomycetes</taxon>
        <taxon>Mycobacteriales</taxon>
        <taxon>Nocardiaceae</taxon>
        <taxon>Rhodococcoides</taxon>
    </lineage>
</organism>
<evidence type="ECO:0000313" key="2">
    <source>
        <dbReference type="EMBL" id="GGG17529.1"/>
    </source>
</evidence>
<reference evidence="2" key="2">
    <citation type="submission" date="2020-09" db="EMBL/GenBank/DDBJ databases">
        <authorList>
            <person name="Sun Q."/>
            <person name="Sedlacek I."/>
        </authorList>
    </citation>
    <scope>NUCLEOTIDE SEQUENCE</scope>
    <source>
        <strain evidence="2">CCM 7905</strain>
    </source>
</reference>
<dbReference type="Proteomes" id="UP000654257">
    <property type="component" value="Unassembled WGS sequence"/>
</dbReference>
<accession>A0A917LF96</accession>
<proteinExistence type="predicted"/>
<feature type="compositionally biased region" description="Polar residues" evidence="1">
    <location>
        <begin position="49"/>
        <end position="65"/>
    </location>
</feature>